<dbReference type="EMBL" id="FMCU01000015">
    <property type="protein sequence ID" value="SCF41973.1"/>
    <property type="molecule type" value="Genomic_DNA"/>
</dbReference>
<protein>
    <submittedName>
        <fullName evidence="1">Uncharacterized protein</fullName>
    </submittedName>
</protein>
<evidence type="ECO:0000313" key="1">
    <source>
        <dbReference type="EMBL" id="SCF41973.1"/>
    </source>
</evidence>
<reference evidence="2" key="1">
    <citation type="submission" date="2016-06" db="EMBL/GenBank/DDBJ databases">
        <authorList>
            <person name="Varghese N."/>
            <person name="Submissions Spin"/>
        </authorList>
    </citation>
    <scope>NUCLEOTIDE SEQUENCE [LARGE SCALE GENOMIC DNA]</scope>
    <source>
        <strain evidence="2">DSM 44100</strain>
    </source>
</reference>
<dbReference type="STRING" id="121616.GA0070216_11516"/>
<dbReference type="RefSeq" id="WP_091250838.1">
    <property type="nucleotide sequence ID" value="NZ_FMCU01000015.1"/>
</dbReference>
<dbReference type="Proteomes" id="UP000198797">
    <property type="component" value="Unassembled WGS sequence"/>
</dbReference>
<dbReference type="AlphaFoldDB" id="A0A1C5A9P9"/>
<accession>A0A1C5A9P9</accession>
<keyword evidence="2" id="KW-1185">Reference proteome</keyword>
<gene>
    <name evidence="1" type="ORF">GA0070216_11516</name>
</gene>
<sequence>MSGFSGVRVFVFGELFDLDQRLRGQARALGEVAGDLHLDTGSLPPEAQAVVAGLKGLAGLLDRAADTLLAAATAFGQTGADASRADLLDPFTPMLASLKGKVVPPGGYGPLGPYPWLGGQAAFFGGTAATMLRSHYGYRHWVKDGPKWPINGSGPRAHPQIRQAIDRTAKIAKAGGRVTGVAESGSRRLKEGASVPEAATGAAAETATIEACATAGARIGIAAPIPHPLVKGGAIVAGGVIGGAACSGPGRWVGDRASDAAGEMADMAEDLGGFFKKKILGR</sequence>
<proteinExistence type="predicted"/>
<dbReference type="OrthoDB" id="10013764at2"/>
<organism evidence="1 2">
    <name type="scientific">Micromonospora matsumotoense</name>
    <dbReference type="NCBI Taxonomy" id="121616"/>
    <lineage>
        <taxon>Bacteria</taxon>
        <taxon>Bacillati</taxon>
        <taxon>Actinomycetota</taxon>
        <taxon>Actinomycetes</taxon>
        <taxon>Micromonosporales</taxon>
        <taxon>Micromonosporaceae</taxon>
        <taxon>Micromonospora</taxon>
    </lineage>
</organism>
<evidence type="ECO:0000313" key="2">
    <source>
        <dbReference type="Proteomes" id="UP000198797"/>
    </source>
</evidence>
<name>A0A1C5A9P9_9ACTN</name>